<dbReference type="Pfam" id="PF00561">
    <property type="entry name" value="Abhydrolase_1"/>
    <property type="match status" value="1"/>
</dbReference>
<reference evidence="4 5" key="1">
    <citation type="submission" date="2017-08" db="EMBL/GenBank/DDBJ databases">
        <title>Infants hospitalized years apart are colonized by the same room-sourced microbial strains.</title>
        <authorList>
            <person name="Brooks B."/>
            <person name="Olm M.R."/>
            <person name="Firek B.A."/>
            <person name="Baker R."/>
            <person name="Thomas B.C."/>
            <person name="Morowitz M.J."/>
            <person name="Banfield J.F."/>
        </authorList>
    </citation>
    <scope>NUCLEOTIDE SEQUENCE [LARGE SCALE GENOMIC DNA]</scope>
    <source>
        <strain evidence="4">S2_005_003_R2_42</strain>
    </source>
</reference>
<dbReference type="Proteomes" id="UP000249046">
    <property type="component" value="Unassembled WGS sequence"/>
</dbReference>
<dbReference type="InterPro" id="IPR050266">
    <property type="entry name" value="AB_hydrolase_sf"/>
</dbReference>
<dbReference type="InterPro" id="IPR000073">
    <property type="entry name" value="AB_hydrolase_1"/>
</dbReference>
<dbReference type="AlphaFoldDB" id="A0A2W5K9B3"/>
<dbReference type="GO" id="GO:0016787">
    <property type="term" value="F:hydrolase activity"/>
    <property type="evidence" value="ECO:0007669"/>
    <property type="project" value="UniProtKB-KW"/>
</dbReference>
<gene>
    <name evidence="4" type="ORF">DI564_13700</name>
</gene>
<evidence type="ECO:0000259" key="3">
    <source>
        <dbReference type="Pfam" id="PF00561"/>
    </source>
</evidence>
<dbReference type="Gene3D" id="3.40.50.1820">
    <property type="entry name" value="alpha/beta hydrolase"/>
    <property type="match status" value="1"/>
</dbReference>
<dbReference type="EMBL" id="QFPO01000014">
    <property type="protein sequence ID" value="PZQ12018.1"/>
    <property type="molecule type" value="Genomic_DNA"/>
</dbReference>
<evidence type="ECO:0000313" key="5">
    <source>
        <dbReference type="Proteomes" id="UP000249046"/>
    </source>
</evidence>
<dbReference type="PANTHER" id="PTHR43798:SF31">
    <property type="entry name" value="AB HYDROLASE SUPERFAMILY PROTEIN YCLE"/>
    <property type="match status" value="1"/>
</dbReference>
<feature type="region of interest" description="Disordered" evidence="2">
    <location>
        <begin position="1"/>
        <end position="52"/>
    </location>
</feature>
<protein>
    <submittedName>
        <fullName evidence="4">Alpha/beta hydrolase</fullName>
    </submittedName>
</protein>
<feature type="region of interest" description="Disordered" evidence="2">
    <location>
        <begin position="74"/>
        <end position="93"/>
    </location>
</feature>
<proteinExistence type="predicted"/>
<accession>A0A2W5K9B3</accession>
<keyword evidence="1 4" id="KW-0378">Hydrolase</keyword>
<dbReference type="PANTHER" id="PTHR43798">
    <property type="entry name" value="MONOACYLGLYCEROL LIPASE"/>
    <property type="match status" value="1"/>
</dbReference>
<dbReference type="SUPFAM" id="SSF53474">
    <property type="entry name" value="alpha/beta-Hydrolases"/>
    <property type="match status" value="1"/>
</dbReference>
<feature type="domain" description="AB hydrolase-1" evidence="3">
    <location>
        <begin position="114"/>
        <end position="225"/>
    </location>
</feature>
<organism evidence="4 5">
    <name type="scientific">Rhodanobacter denitrificans</name>
    <dbReference type="NCBI Taxonomy" id="666685"/>
    <lineage>
        <taxon>Bacteria</taxon>
        <taxon>Pseudomonadati</taxon>
        <taxon>Pseudomonadota</taxon>
        <taxon>Gammaproteobacteria</taxon>
        <taxon>Lysobacterales</taxon>
        <taxon>Rhodanobacteraceae</taxon>
        <taxon>Rhodanobacter</taxon>
    </lineage>
</organism>
<dbReference type="InterPro" id="IPR029058">
    <property type="entry name" value="AB_hydrolase_fold"/>
</dbReference>
<evidence type="ECO:0000256" key="2">
    <source>
        <dbReference type="SAM" id="MobiDB-lite"/>
    </source>
</evidence>
<evidence type="ECO:0000256" key="1">
    <source>
        <dbReference type="ARBA" id="ARBA00022801"/>
    </source>
</evidence>
<comment type="caution">
    <text evidence="4">The sequence shown here is derived from an EMBL/GenBank/DDBJ whole genome shotgun (WGS) entry which is preliminary data.</text>
</comment>
<name>A0A2W5K9B3_9GAMM</name>
<dbReference type="GO" id="GO:0016020">
    <property type="term" value="C:membrane"/>
    <property type="evidence" value="ECO:0007669"/>
    <property type="project" value="TreeGrafter"/>
</dbReference>
<sequence length="391" mass="42430">MRPLWPARPPMSRGCRNGYRTRHTVQSRHPRPAPPSYHRRRPLRAADASPSMDRSFPLSLVLLLSAALLGMPPGGGQAQAAAPNRPTPDYADPARRVDIGGRLLNLRCSGEGAPTVVLEAGFGADAMAWWRVQPMIAARQRVCAYDRAGYGFSDPGPMPRDVDAEVADLHALIEAAGIATPVILVGHSLGSNIVRRYDQRHGENVAALVLVEPPPQHIGEFSPAYEKQEMDAMPQALEMLKRCQRGAQDGALTRPTGDLRACLRPPDPRFGQRINDALRANQSRPAFWQTLVSGSEAKAALFAEPVDPAERHGDKPLLVLTARHAYTGAPLNGRRALEAAQLKTHETLAKTSTRGRRVTVNRASHDIPQDRPDAIVDAVEAVGEQLASGAR</sequence>
<evidence type="ECO:0000313" key="4">
    <source>
        <dbReference type="EMBL" id="PZQ12018.1"/>
    </source>
</evidence>
<feature type="compositionally biased region" description="Basic residues" evidence="2">
    <location>
        <begin position="19"/>
        <end position="43"/>
    </location>
</feature>